<evidence type="ECO:0000313" key="2">
    <source>
        <dbReference type="EMBL" id="KAJ7687251.1"/>
    </source>
</evidence>
<reference evidence="2" key="1">
    <citation type="submission" date="2023-03" db="EMBL/GenBank/DDBJ databases">
        <title>Massive genome expansion in bonnet fungi (Mycena s.s.) driven by repeated elements and novel gene families across ecological guilds.</title>
        <authorList>
            <consortium name="Lawrence Berkeley National Laboratory"/>
            <person name="Harder C.B."/>
            <person name="Miyauchi S."/>
            <person name="Viragh M."/>
            <person name="Kuo A."/>
            <person name="Thoen E."/>
            <person name="Andreopoulos B."/>
            <person name="Lu D."/>
            <person name="Skrede I."/>
            <person name="Drula E."/>
            <person name="Henrissat B."/>
            <person name="Morin E."/>
            <person name="Kohler A."/>
            <person name="Barry K."/>
            <person name="LaButti K."/>
            <person name="Morin E."/>
            <person name="Salamov A."/>
            <person name="Lipzen A."/>
            <person name="Mereny Z."/>
            <person name="Hegedus B."/>
            <person name="Baldrian P."/>
            <person name="Stursova M."/>
            <person name="Weitz H."/>
            <person name="Taylor A."/>
            <person name="Grigoriev I.V."/>
            <person name="Nagy L.G."/>
            <person name="Martin F."/>
            <person name="Kauserud H."/>
        </authorList>
    </citation>
    <scope>NUCLEOTIDE SEQUENCE</scope>
    <source>
        <strain evidence="2">CBHHK067</strain>
    </source>
</reference>
<dbReference type="Proteomes" id="UP001221757">
    <property type="component" value="Unassembled WGS sequence"/>
</dbReference>
<name>A0AAD7DAV1_MYCRO</name>
<dbReference type="EMBL" id="JARKIE010000089">
    <property type="protein sequence ID" value="KAJ7687251.1"/>
    <property type="molecule type" value="Genomic_DNA"/>
</dbReference>
<proteinExistence type="predicted"/>
<comment type="caution">
    <text evidence="2">The sequence shown here is derived from an EMBL/GenBank/DDBJ whole genome shotgun (WGS) entry which is preliminary data.</text>
</comment>
<accession>A0AAD7DAV1</accession>
<dbReference type="AlphaFoldDB" id="A0AAD7DAV1"/>
<protein>
    <submittedName>
        <fullName evidence="2">Uncharacterized protein</fullName>
    </submittedName>
</protein>
<organism evidence="2 3">
    <name type="scientific">Mycena rosella</name>
    <name type="common">Pink bonnet</name>
    <name type="synonym">Agaricus rosellus</name>
    <dbReference type="NCBI Taxonomy" id="1033263"/>
    <lineage>
        <taxon>Eukaryota</taxon>
        <taxon>Fungi</taxon>
        <taxon>Dikarya</taxon>
        <taxon>Basidiomycota</taxon>
        <taxon>Agaricomycotina</taxon>
        <taxon>Agaricomycetes</taxon>
        <taxon>Agaricomycetidae</taxon>
        <taxon>Agaricales</taxon>
        <taxon>Marasmiineae</taxon>
        <taxon>Mycenaceae</taxon>
        <taxon>Mycena</taxon>
    </lineage>
</organism>
<evidence type="ECO:0000313" key="3">
    <source>
        <dbReference type="Proteomes" id="UP001221757"/>
    </source>
</evidence>
<sequence length="301" mass="32882">MGGFDRCHPMCHHTHRSSQTNAEPDHGLYVCSGVLQSLSPASLLLCVPRLLALPIFLYRFAMPRRTRQGTQFSPFEGFLDGTDLNHSPYRVIHSPVDLQELLAAAQAASDARTELPDNAEDESDWEDVESRAPSPISRSPSPEESSLPTPPIPGTPATTVADDEDLPERDMPALLPSADQRCAARQAQAASPFTCAPHPKALPTHRILPAHKLSQFDAAALKSSGGGAWIGCNPSPSGPKKKKTKGKCQTNCFKTLRLCELQELMEMGYPYIVWDGLSPLLIVDRKGRIIAAFIWTPEDPE</sequence>
<keyword evidence="3" id="KW-1185">Reference proteome</keyword>
<gene>
    <name evidence="2" type="ORF">B0H17DRAFT_692050</name>
</gene>
<evidence type="ECO:0000256" key="1">
    <source>
        <dbReference type="SAM" id="MobiDB-lite"/>
    </source>
</evidence>
<feature type="region of interest" description="Disordered" evidence="1">
    <location>
        <begin position="108"/>
        <end position="171"/>
    </location>
</feature>
<feature type="compositionally biased region" description="Acidic residues" evidence="1">
    <location>
        <begin position="117"/>
        <end position="127"/>
    </location>
</feature>
<feature type="compositionally biased region" description="Low complexity" evidence="1">
    <location>
        <begin position="131"/>
        <end position="147"/>
    </location>
</feature>